<evidence type="ECO:0008006" key="5">
    <source>
        <dbReference type="Google" id="ProtNLM"/>
    </source>
</evidence>
<comment type="caution">
    <text evidence="2">The sequence shown here is derived from an EMBL/GenBank/DDBJ whole genome shotgun (WGS) entry which is preliminary data.</text>
</comment>
<organism evidence="2 3">
    <name type="scientific">Micromonospora sicca</name>
    <dbReference type="NCBI Taxonomy" id="2202420"/>
    <lineage>
        <taxon>Bacteria</taxon>
        <taxon>Bacillati</taxon>
        <taxon>Actinomycetota</taxon>
        <taxon>Actinomycetes</taxon>
        <taxon>Micromonosporales</taxon>
        <taxon>Micromonosporaceae</taxon>
        <taxon>Micromonospora</taxon>
    </lineage>
</organism>
<dbReference type="RefSeq" id="WP_109804890.1">
    <property type="nucleotide sequence ID" value="NZ_JAXOTQ010000002.1"/>
</dbReference>
<evidence type="ECO:0000313" key="3">
    <source>
        <dbReference type="Proteomes" id="UP000246050"/>
    </source>
</evidence>
<gene>
    <name evidence="2" type="ORF">DKT69_30435</name>
    <name evidence="1" type="ORF">U2F25_02530</name>
</gene>
<dbReference type="Proteomes" id="UP000246050">
    <property type="component" value="Unassembled WGS sequence"/>
</dbReference>
<proteinExistence type="predicted"/>
<keyword evidence="4" id="KW-1185">Reference proteome</keyword>
<reference evidence="1 4" key="2">
    <citation type="submission" date="2023-12" db="EMBL/GenBank/DDBJ databases">
        <title>Micromonospora sp. nov., isolated from Atacama Desert.</title>
        <authorList>
            <person name="Carro L."/>
            <person name="Golinska P."/>
            <person name="Klenk H.-P."/>
            <person name="Goodfellow M."/>
        </authorList>
    </citation>
    <scope>NUCLEOTIDE SEQUENCE [LARGE SCALE GENOMIC DNA]</scope>
    <source>
        <strain evidence="1 4">4G53</strain>
    </source>
</reference>
<dbReference type="EMBL" id="JAXOTQ010000002">
    <property type="protein sequence ID" value="MDZ5488348.1"/>
    <property type="molecule type" value="Genomic_DNA"/>
</dbReference>
<name>A0A317D509_9ACTN</name>
<evidence type="ECO:0000313" key="2">
    <source>
        <dbReference type="EMBL" id="PWR09684.1"/>
    </source>
</evidence>
<reference evidence="2 3" key="1">
    <citation type="submission" date="2018-05" db="EMBL/GenBank/DDBJ databases">
        <title>Micromonosporas from Atacama Desert.</title>
        <authorList>
            <person name="Carro L."/>
            <person name="Golinska P."/>
            <person name="Klenk H.-P."/>
            <person name="Goodfellow M."/>
        </authorList>
    </citation>
    <scope>NUCLEOTIDE SEQUENCE [LARGE SCALE GENOMIC DNA]</scope>
    <source>
        <strain evidence="2 3">4G51</strain>
    </source>
</reference>
<protein>
    <recommendedName>
        <fullName evidence="5">DUF2273 domain-containing protein</fullName>
    </recommendedName>
</protein>
<dbReference type="EMBL" id="QGKS01000387">
    <property type="protein sequence ID" value="PWR09684.1"/>
    <property type="molecule type" value="Genomic_DNA"/>
</dbReference>
<sequence>MTRQQFGFLAGFLLVAVWALGGPGAAAAATLAGLVGWLLVRVLDGEVTMAGLADRVAPPRRR</sequence>
<dbReference type="Proteomes" id="UP001290101">
    <property type="component" value="Unassembled WGS sequence"/>
</dbReference>
<evidence type="ECO:0000313" key="4">
    <source>
        <dbReference type="Proteomes" id="UP001290101"/>
    </source>
</evidence>
<accession>A0A317D509</accession>
<dbReference type="AlphaFoldDB" id="A0A317D509"/>
<evidence type="ECO:0000313" key="1">
    <source>
        <dbReference type="EMBL" id="MDZ5488348.1"/>
    </source>
</evidence>